<organism evidence="1 2">
    <name type="scientific">Helicobacter magdeburgensis</name>
    <dbReference type="NCBI Taxonomy" id="471858"/>
    <lineage>
        <taxon>Bacteria</taxon>
        <taxon>Pseudomonadati</taxon>
        <taxon>Campylobacterota</taxon>
        <taxon>Epsilonproteobacteria</taxon>
        <taxon>Campylobacterales</taxon>
        <taxon>Helicobacteraceae</taxon>
        <taxon>Helicobacter</taxon>
    </lineage>
</organism>
<gene>
    <name evidence="1" type="ORF">LS74_001165</name>
</gene>
<dbReference type="AlphaFoldDB" id="A0A4V6I1U2"/>
<evidence type="ECO:0000313" key="1">
    <source>
        <dbReference type="EMBL" id="TLD93592.1"/>
    </source>
</evidence>
<sequence length="125" mass="14611">MEFALKGGIARGRRVLSPICLNVILETLDLASVNTARHIGQSFYKPIVYENRDTKEAFQMAALTLREEALGFMFWKREDYKELMASLEYFLNREFDFEQKAYGASSCREFWKKAKRIPAPLYKII</sequence>
<name>A0A4V6I1U2_9HELI</name>
<reference evidence="1 2" key="1">
    <citation type="journal article" date="2014" name="Genome Announc.">
        <title>Draft genome sequences of eight enterohepatic helicobacter species isolated from both laboratory and wild rodents.</title>
        <authorList>
            <person name="Sheh A."/>
            <person name="Shen Z."/>
            <person name="Fox J.G."/>
        </authorList>
    </citation>
    <scope>NUCLEOTIDE SEQUENCE [LARGE SCALE GENOMIC DNA]</scope>
    <source>
        <strain evidence="1 2">MIT 96-1001</strain>
    </source>
</reference>
<keyword evidence="2" id="KW-1185">Reference proteome</keyword>
<dbReference type="Proteomes" id="UP000029921">
    <property type="component" value="Unassembled WGS sequence"/>
</dbReference>
<evidence type="ECO:0000313" key="2">
    <source>
        <dbReference type="Proteomes" id="UP000029921"/>
    </source>
</evidence>
<proteinExistence type="predicted"/>
<comment type="caution">
    <text evidence="1">The sequence shown here is derived from an EMBL/GenBank/DDBJ whole genome shotgun (WGS) entry which is preliminary data.</text>
</comment>
<accession>A0A4V6I1U2</accession>
<dbReference type="EMBL" id="JRPE02000002">
    <property type="protein sequence ID" value="TLD93592.1"/>
    <property type="molecule type" value="Genomic_DNA"/>
</dbReference>
<protein>
    <submittedName>
        <fullName evidence="1">Uncharacterized protein</fullName>
    </submittedName>
</protein>